<dbReference type="Proteomes" id="UP000509478">
    <property type="component" value="Chromosome"/>
</dbReference>
<keyword evidence="1" id="KW-0812">Transmembrane</keyword>
<accession>A0A7D5M812</accession>
<dbReference type="PANTHER" id="PTHR14136:SF17">
    <property type="entry name" value="BTB_POZ DOMAIN-CONTAINING PROTEIN KCTD9"/>
    <property type="match status" value="1"/>
</dbReference>
<feature type="transmembrane region" description="Helical" evidence="1">
    <location>
        <begin position="7"/>
        <end position="29"/>
    </location>
</feature>
<dbReference type="InterPro" id="IPR001646">
    <property type="entry name" value="5peptide_repeat"/>
</dbReference>
<evidence type="ECO:0000256" key="1">
    <source>
        <dbReference type="SAM" id="Phobius"/>
    </source>
</evidence>
<keyword evidence="1" id="KW-1133">Transmembrane helix</keyword>
<dbReference type="AlphaFoldDB" id="A0A7D5M812"/>
<dbReference type="InterPro" id="IPR051082">
    <property type="entry name" value="Pentapeptide-BTB/POZ_domain"/>
</dbReference>
<gene>
    <name evidence="2" type="ORF">C5F50_05950</name>
</gene>
<dbReference type="SUPFAM" id="SSF141571">
    <property type="entry name" value="Pentapeptide repeat-like"/>
    <property type="match status" value="2"/>
</dbReference>
<dbReference type="Pfam" id="PF00805">
    <property type="entry name" value="Pentapeptide"/>
    <property type="match status" value="4"/>
</dbReference>
<proteinExistence type="predicted"/>
<evidence type="ECO:0000313" key="3">
    <source>
        <dbReference type="Proteomes" id="UP000509478"/>
    </source>
</evidence>
<protein>
    <recommendedName>
        <fullName evidence="4">Pentapeptide repeat-containing protein</fullName>
    </recommendedName>
</protein>
<evidence type="ECO:0008006" key="4">
    <source>
        <dbReference type="Google" id="ProtNLM"/>
    </source>
</evidence>
<keyword evidence="1" id="KW-0472">Membrane</keyword>
<dbReference type="Gene3D" id="2.160.20.80">
    <property type="entry name" value="E3 ubiquitin-protein ligase SopA"/>
    <property type="match status" value="2"/>
</dbReference>
<dbReference type="PANTHER" id="PTHR14136">
    <property type="entry name" value="BTB_POZ DOMAIN-CONTAINING PROTEIN KCTD9"/>
    <property type="match status" value="1"/>
</dbReference>
<dbReference type="RefSeq" id="WP_179372769.1">
    <property type="nucleotide sequence ID" value="NZ_CP026995.1"/>
</dbReference>
<dbReference type="EMBL" id="CP026995">
    <property type="protein sequence ID" value="QLH06668.1"/>
    <property type="molecule type" value="Genomic_DNA"/>
</dbReference>
<name>A0A7D5M812_9ARCH</name>
<dbReference type="KEGG" id="nue:C5F50_05950"/>
<organism evidence="2 3">
    <name type="scientific">Nitrosopumilus ureiphilus</name>
    <dbReference type="NCBI Taxonomy" id="1470067"/>
    <lineage>
        <taxon>Archaea</taxon>
        <taxon>Nitrososphaerota</taxon>
        <taxon>Nitrososphaeria</taxon>
        <taxon>Nitrosopumilales</taxon>
        <taxon>Nitrosopumilaceae</taxon>
        <taxon>Nitrosopumilus</taxon>
    </lineage>
</organism>
<evidence type="ECO:0000313" key="2">
    <source>
        <dbReference type="EMBL" id="QLH06668.1"/>
    </source>
</evidence>
<dbReference type="OrthoDB" id="386359at2157"/>
<reference evidence="2 3" key="1">
    <citation type="submission" date="2018-02" db="EMBL/GenBank/DDBJ databases">
        <title>Complete genome of Nitrosopumilus ureaphilus PS0.</title>
        <authorList>
            <person name="Qin W."/>
            <person name="Zheng Y."/>
            <person name="Stahl D.A."/>
        </authorList>
    </citation>
    <scope>NUCLEOTIDE SEQUENCE [LARGE SCALE GENOMIC DNA]</scope>
    <source>
        <strain evidence="2 3">PS0</strain>
    </source>
</reference>
<sequence>MVKPNTGLGIACFLILGISFLILFAYLTFFDIYATQTSSVEGNFDGVDFTKKRIFVLGASSVDVLNFTSIDEYLANHGKKDYEVYNLTEDGDRPSERIAQIDKIIDMEPDLVLYGLGMREFGYDDFSPGLTKCLPLNYGAFWEMRKEIPDKEKITDIPQDSNVFEPLAIIKNEIKKQTVPGFPDFVEPKFATVSFLNNILYQKEVQTESFLDKNYTELKKQGGVKEIVPNSKLKEKLKNMVFGYCEEMNKDELAHLGIILDRLHEKNIDVAVFVAPYSGPYLDVLSDLSIQHYFVGLHKITNNANVKLYSFLDRYKELDIFHDATHVAANAKSSVFSKDFAFFTLNIIDSRERNYESQNLLEFQYGKSSSENLNSKQIRKLHSFENLNLSGIVLANEDLSGKKIANTDLTQANLESVDFSRIIMSDSVLNGANMYYANLSNAEITHTSMNGANLLFADVTNAILSDIDLRYSLVMGVNFSNLNMTNIDFSGSNMLKSNFRDSHMTNVDFSSVDLSQTDFSGAQRDNKTRFSGTKLIESNLSNFDMSYLDLSGVVLSGANLTNTSFRGSEFIFSDLSGVDLSTSDMNGVTLLASDLSFTNIPNAQFSQINAKHANFANANLIGADLSFADFLGARFVNTNLTGANLTGTQLKFANFTGAILDNANLRCLDHTICNSLRE</sequence>
<dbReference type="GeneID" id="56067612"/>
<keyword evidence="3" id="KW-1185">Reference proteome</keyword>